<dbReference type="PROSITE" id="PS50839">
    <property type="entry name" value="CHASE"/>
    <property type="match status" value="1"/>
</dbReference>
<dbReference type="InterPro" id="IPR052163">
    <property type="entry name" value="DGC-Regulatory_Protein"/>
</dbReference>
<dbReference type="InterPro" id="IPR042240">
    <property type="entry name" value="CHASE_sf"/>
</dbReference>
<dbReference type="Pfam" id="PF00990">
    <property type="entry name" value="GGDEF"/>
    <property type="match status" value="1"/>
</dbReference>
<organism evidence="7 8">
    <name type="scientific">Paractinoplanes hotanensis</name>
    <dbReference type="NCBI Taxonomy" id="2906497"/>
    <lineage>
        <taxon>Bacteria</taxon>
        <taxon>Bacillati</taxon>
        <taxon>Actinomycetota</taxon>
        <taxon>Actinomycetes</taxon>
        <taxon>Micromonosporales</taxon>
        <taxon>Micromonosporaceae</taxon>
        <taxon>Paractinoplanes</taxon>
    </lineage>
</organism>
<evidence type="ECO:0000259" key="6">
    <source>
        <dbReference type="PROSITE" id="PS50887"/>
    </source>
</evidence>
<dbReference type="Pfam" id="PF03924">
    <property type="entry name" value="CHASE"/>
    <property type="match status" value="1"/>
</dbReference>
<evidence type="ECO:0000256" key="4">
    <source>
        <dbReference type="ARBA" id="ARBA00023136"/>
    </source>
</evidence>
<dbReference type="EMBL" id="JAMQOL010000002">
    <property type="protein sequence ID" value="MCM4076244.1"/>
    <property type="molecule type" value="Genomic_DNA"/>
</dbReference>
<dbReference type="EC" id="2.7.7.65" evidence="7"/>
<dbReference type="Gene3D" id="3.30.70.270">
    <property type="match status" value="1"/>
</dbReference>
<keyword evidence="3" id="KW-1133">Transmembrane helix</keyword>
<accession>A0ABT0XR47</accession>
<feature type="domain" description="GGDEF" evidence="6">
    <location>
        <begin position="393"/>
        <end position="522"/>
    </location>
</feature>
<dbReference type="SUPFAM" id="SSF55073">
    <property type="entry name" value="Nucleotide cyclase"/>
    <property type="match status" value="1"/>
</dbReference>
<comment type="subcellular location">
    <subcellularLocation>
        <location evidence="1">Membrane</location>
    </subcellularLocation>
</comment>
<feature type="domain" description="CHASE" evidence="5">
    <location>
        <begin position="157"/>
        <end position="242"/>
    </location>
</feature>
<gene>
    <name evidence="7" type="ORF">LXN57_01550</name>
</gene>
<dbReference type="RefSeq" id="WP_251796154.1">
    <property type="nucleotide sequence ID" value="NZ_JAMQOL010000002.1"/>
</dbReference>
<dbReference type="PANTHER" id="PTHR46663:SF2">
    <property type="entry name" value="GGDEF DOMAIN-CONTAINING PROTEIN"/>
    <property type="match status" value="1"/>
</dbReference>
<proteinExistence type="predicted"/>
<dbReference type="InterPro" id="IPR029787">
    <property type="entry name" value="Nucleotide_cyclase"/>
</dbReference>
<dbReference type="GO" id="GO:0052621">
    <property type="term" value="F:diguanylate cyclase activity"/>
    <property type="evidence" value="ECO:0007669"/>
    <property type="project" value="UniProtKB-EC"/>
</dbReference>
<reference evidence="7 8" key="1">
    <citation type="submission" date="2022-06" db="EMBL/GenBank/DDBJ databases">
        <title>Actinoplanes abujensis sp. nov., isolated from Nigerian arid soil.</title>
        <authorList>
            <person name="Ding P."/>
        </authorList>
    </citation>
    <scope>NUCLEOTIDE SEQUENCE [LARGE SCALE GENOMIC DNA]</scope>
    <source>
        <strain evidence="8">TRM88002</strain>
    </source>
</reference>
<sequence>MMATGLRRWIGIAVVLAVLVGGSVGSVLTMAAVSRVQQQHASLLMDHNADAIQRAVANEAARYTETLTDMALAVGSQTQFSASDFEAITSRLTRSRLPGASTIGFVVPARADETAAVQRYWRGHGAVNLRLDTVGAADEHQFLIFNRSLDQVPFRAGRDISPTSEPADAMRFARASGQVTSSHPYTLLKDRDLPLAQRQQSFLLAAPVTGTAGTPAAGEFLGWLTLSMRGGDFVEESLQTYAGELVTVALSDLGGTSPTAVASTRSSAATLRDPSLHRVRTVIVGEREWQLDVQPTQRLISDTDRRLPLATLGIGLLVTLLTGVLADSRRRALKRVATATALLRHDIERRKTVEARLLDREDELRRLAMHDALTALPNRALFRERLDEADPDQPRAVFFIDLDGFKAVNDGLGHSAGDRLLVEVARRLTQCARAGDTVARLGGDEFAILAATSAAAPFAERIVTSLRAPFDIDGQPVTISCSVGVAVTDAGPTDAERLIHAADEAMYVAKAAGKNRYTVAVTSSAAAFVDGPN</sequence>
<dbReference type="SMART" id="SM00267">
    <property type="entry name" value="GGDEF"/>
    <property type="match status" value="1"/>
</dbReference>
<evidence type="ECO:0000256" key="3">
    <source>
        <dbReference type="ARBA" id="ARBA00022989"/>
    </source>
</evidence>
<keyword evidence="8" id="KW-1185">Reference proteome</keyword>
<evidence type="ECO:0000256" key="1">
    <source>
        <dbReference type="ARBA" id="ARBA00004370"/>
    </source>
</evidence>
<dbReference type="PROSITE" id="PS50887">
    <property type="entry name" value="GGDEF"/>
    <property type="match status" value="1"/>
</dbReference>
<keyword evidence="7" id="KW-0808">Transferase</keyword>
<keyword evidence="2" id="KW-0812">Transmembrane</keyword>
<name>A0ABT0XR47_9ACTN</name>
<dbReference type="Proteomes" id="UP001523216">
    <property type="component" value="Unassembled WGS sequence"/>
</dbReference>
<keyword evidence="4" id="KW-0472">Membrane</keyword>
<dbReference type="SMART" id="SM01079">
    <property type="entry name" value="CHASE"/>
    <property type="match status" value="1"/>
</dbReference>
<dbReference type="NCBIfam" id="TIGR00254">
    <property type="entry name" value="GGDEF"/>
    <property type="match status" value="1"/>
</dbReference>
<evidence type="ECO:0000313" key="7">
    <source>
        <dbReference type="EMBL" id="MCM4076244.1"/>
    </source>
</evidence>
<dbReference type="InterPro" id="IPR043128">
    <property type="entry name" value="Rev_trsase/Diguanyl_cyclase"/>
</dbReference>
<dbReference type="Gene3D" id="3.30.450.350">
    <property type="entry name" value="CHASE domain"/>
    <property type="match status" value="1"/>
</dbReference>
<dbReference type="InterPro" id="IPR006189">
    <property type="entry name" value="CHASE_dom"/>
</dbReference>
<keyword evidence="7" id="KW-0548">Nucleotidyltransferase</keyword>
<dbReference type="CDD" id="cd01949">
    <property type="entry name" value="GGDEF"/>
    <property type="match status" value="1"/>
</dbReference>
<evidence type="ECO:0000313" key="8">
    <source>
        <dbReference type="Proteomes" id="UP001523216"/>
    </source>
</evidence>
<comment type="caution">
    <text evidence="7">The sequence shown here is derived from an EMBL/GenBank/DDBJ whole genome shotgun (WGS) entry which is preliminary data.</text>
</comment>
<protein>
    <submittedName>
        <fullName evidence="7">Diguanylate cyclase</fullName>
        <ecNumber evidence="7">2.7.7.65</ecNumber>
    </submittedName>
</protein>
<evidence type="ECO:0000256" key="2">
    <source>
        <dbReference type="ARBA" id="ARBA00022692"/>
    </source>
</evidence>
<dbReference type="InterPro" id="IPR000160">
    <property type="entry name" value="GGDEF_dom"/>
</dbReference>
<dbReference type="PANTHER" id="PTHR46663">
    <property type="entry name" value="DIGUANYLATE CYCLASE DGCT-RELATED"/>
    <property type="match status" value="1"/>
</dbReference>
<evidence type="ECO:0000259" key="5">
    <source>
        <dbReference type="PROSITE" id="PS50839"/>
    </source>
</evidence>